<dbReference type="SUPFAM" id="SSF54001">
    <property type="entry name" value="Cysteine proteinases"/>
    <property type="match status" value="1"/>
</dbReference>
<dbReference type="EMBL" id="NMWX01000912">
    <property type="protein sequence ID" value="OZF74752.1"/>
    <property type="molecule type" value="Genomic_DNA"/>
</dbReference>
<dbReference type="HOGENOM" id="CLU_894981_0_0_1"/>
<dbReference type="InterPro" id="IPR038765">
    <property type="entry name" value="Papain-like_cys_pep_sf"/>
</dbReference>
<dbReference type="Gene3D" id="3.40.395.10">
    <property type="entry name" value="Adenoviral Proteinase, Chain A"/>
    <property type="match status" value="1"/>
</dbReference>
<comment type="caution">
    <text evidence="1">The sequence shown here is derived from an EMBL/GenBank/DDBJ whole genome shotgun (WGS) entry which is preliminary data.</text>
</comment>
<sequence>MGRCKTNASKDVVKSEKSSETGIAPKRFSKIPIQFQNQKYIIPPLFHNKWSDKNADRTLLNDTIIEFYMCEYMRLKVYDENARARYHLFHTFFYSRLRVNFGQYFKEGPPRRSEFAIHYNRMFQQKVKPSAILQKEILVIPVHNNKPKHWFLVLVHNPSGAIRRRIVDSKEVKSGNRRSLLTKQIAEYARFEEAGECRVVIMDSLLNSKKYQSDLSKAHSHAFDYIRLWLQMAASACDEELMSSRVRKVVCESLPKQHNDVDCGVYMLAYAEYFTWFNTEWMKTPTESLAYLKMEDDLKSLLNTEEPRLRLDKLFQKMKDPHPLQESAL</sequence>
<dbReference type="PROSITE" id="PS50600">
    <property type="entry name" value="ULP_PROTEASE"/>
    <property type="match status" value="1"/>
</dbReference>
<evidence type="ECO:0000313" key="2">
    <source>
        <dbReference type="Proteomes" id="UP000216624"/>
    </source>
</evidence>
<dbReference type="eggNOG" id="KOG0779">
    <property type="taxonomic scope" value="Eukaryota"/>
</dbReference>
<dbReference type="MEROPS" id="C48.A10"/>
<proteinExistence type="predicted"/>
<dbReference type="PANTHER" id="PTHR46915">
    <property type="entry name" value="UBIQUITIN-LIKE PROTEASE 4-RELATED"/>
    <property type="match status" value="1"/>
</dbReference>
<dbReference type="InterPro" id="IPR003653">
    <property type="entry name" value="Peptidase_C48_C"/>
</dbReference>
<dbReference type="GO" id="GO:0016926">
    <property type="term" value="P:protein desumoylation"/>
    <property type="evidence" value="ECO:0007669"/>
    <property type="project" value="UniProtKB-ARBA"/>
</dbReference>
<feature type="non-terminal residue" evidence="1">
    <location>
        <position position="1"/>
    </location>
</feature>
<gene>
    <name evidence="1" type="ORF">FL82_12414</name>
</gene>
<dbReference type="Proteomes" id="UP000216624">
    <property type="component" value="Unassembled WGS sequence"/>
</dbReference>
<protein>
    <submittedName>
        <fullName evidence="1">Uncharacterized protein</fullName>
    </submittedName>
</protein>
<dbReference type="GO" id="GO:0006508">
    <property type="term" value="P:proteolysis"/>
    <property type="evidence" value="ECO:0007669"/>
    <property type="project" value="UniProtKB-KW"/>
</dbReference>
<accession>A0A260YMZ6</accession>
<reference evidence="1" key="1">
    <citation type="submission" date="2017-08" db="EMBL/GenBank/DDBJ databases">
        <authorList>
            <person name="de Groot N.N."/>
        </authorList>
    </citation>
    <scope>NUCLEOTIDE SEQUENCE [LARGE SCALE GENOMIC DNA]</scope>
    <source>
        <strain evidence="1">PX439</strain>
    </source>
</reference>
<dbReference type="STRING" id="31234.E3LMT8"/>
<evidence type="ECO:0000313" key="1">
    <source>
        <dbReference type="EMBL" id="OZF74752.1"/>
    </source>
</evidence>
<dbReference type="OMA" id="IIEFYMC"/>
<dbReference type="GO" id="GO:0008234">
    <property type="term" value="F:cysteine-type peptidase activity"/>
    <property type="evidence" value="ECO:0007669"/>
    <property type="project" value="UniProtKB-KW"/>
</dbReference>
<dbReference type="PANTHER" id="PTHR46915:SF2">
    <property type="entry name" value="UBIQUITIN-LIKE PROTEASE 4"/>
    <property type="match status" value="1"/>
</dbReference>
<organism evidence="1 2">
    <name type="scientific">Caenorhabditis remanei</name>
    <name type="common">Caenorhabditis vulgaris</name>
    <dbReference type="NCBI Taxonomy" id="31234"/>
    <lineage>
        <taxon>Eukaryota</taxon>
        <taxon>Metazoa</taxon>
        <taxon>Ecdysozoa</taxon>
        <taxon>Nematoda</taxon>
        <taxon>Chromadorea</taxon>
        <taxon>Rhabditida</taxon>
        <taxon>Rhabditina</taxon>
        <taxon>Rhabditomorpha</taxon>
        <taxon>Rhabditoidea</taxon>
        <taxon>Rhabditidae</taxon>
        <taxon>Peloderinae</taxon>
        <taxon>Caenorhabditis</taxon>
    </lineage>
</organism>
<name>A0A260YMZ6_CAERE</name>
<dbReference type="Pfam" id="PF02902">
    <property type="entry name" value="Peptidase_C48"/>
    <property type="match status" value="1"/>
</dbReference>
<dbReference type="OrthoDB" id="442460at2759"/>
<keyword evidence="2" id="KW-1185">Reference proteome</keyword>